<evidence type="ECO:0000313" key="2">
    <source>
        <dbReference type="Proteomes" id="UP000279833"/>
    </source>
</evidence>
<reference evidence="3" key="1">
    <citation type="submission" date="2016-06" db="UniProtKB">
        <authorList>
            <consortium name="WormBaseParasite"/>
        </authorList>
    </citation>
    <scope>IDENTIFICATION</scope>
</reference>
<dbReference type="WBParaSite" id="SCUD_0000335201-mRNA-1">
    <property type="protein sequence ID" value="SCUD_0000335201-mRNA-1"/>
    <property type="gene ID" value="SCUD_0000335201"/>
</dbReference>
<name>A0A183JKX1_9TREM</name>
<evidence type="ECO:0000313" key="3">
    <source>
        <dbReference type="WBParaSite" id="SCUD_0000335201-mRNA-1"/>
    </source>
</evidence>
<dbReference type="EMBL" id="UZAK01003756">
    <property type="protein sequence ID" value="VDO81242.1"/>
    <property type="molecule type" value="Genomic_DNA"/>
</dbReference>
<protein>
    <submittedName>
        <fullName evidence="1 3">Uncharacterized protein</fullName>
    </submittedName>
</protein>
<dbReference type="Proteomes" id="UP000279833">
    <property type="component" value="Unassembled WGS sequence"/>
</dbReference>
<gene>
    <name evidence="1" type="ORF">SCUD_LOCUS3352</name>
</gene>
<proteinExistence type="predicted"/>
<evidence type="ECO:0000313" key="1">
    <source>
        <dbReference type="EMBL" id="VDO81242.1"/>
    </source>
</evidence>
<sequence length="50" mass="5791">MLEVLNKLSISSKFQIMCILMLNQGCIHLQNYLIQILELHLLCPLINSCF</sequence>
<keyword evidence="2" id="KW-1185">Reference proteome</keyword>
<dbReference type="AlphaFoldDB" id="A0A183JKX1"/>
<accession>A0A183JKX1</accession>
<reference evidence="1 2" key="2">
    <citation type="submission" date="2018-11" db="EMBL/GenBank/DDBJ databases">
        <authorList>
            <consortium name="Pathogen Informatics"/>
        </authorList>
    </citation>
    <scope>NUCLEOTIDE SEQUENCE [LARGE SCALE GENOMIC DNA]</scope>
    <source>
        <strain evidence="1">Dakar</strain>
        <strain evidence="2">Dakar, Senegal</strain>
    </source>
</reference>
<organism evidence="3">
    <name type="scientific">Schistosoma curassoni</name>
    <dbReference type="NCBI Taxonomy" id="6186"/>
    <lineage>
        <taxon>Eukaryota</taxon>
        <taxon>Metazoa</taxon>
        <taxon>Spiralia</taxon>
        <taxon>Lophotrochozoa</taxon>
        <taxon>Platyhelminthes</taxon>
        <taxon>Trematoda</taxon>
        <taxon>Digenea</taxon>
        <taxon>Strigeidida</taxon>
        <taxon>Schistosomatoidea</taxon>
        <taxon>Schistosomatidae</taxon>
        <taxon>Schistosoma</taxon>
    </lineage>
</organism>